<dbReference type="RefSeq" id="YP_010790667.1">
    <property type="nucleotide sequence ID" value="NC_075452.1"/>
</dbReference>
<reference evidence="1 2" key="1">
    <citation type="submission" date="2018-07" db="EMBL/GenBank/DDBJ databases">
        <title>Complete genome sequence of a Psittacine Adenovirus-1 identified from a Poicephalus senegalus in Italy.</title>
        <authorList>
            <person name="Milani A."/>
            <person name="Zamperin G."/>
            <person name="Fusaro A."/>
            <person name="Monne I."/>
        </authorList>
    </citation>
    <scope>NUCLEOTIDE SEQUENCE [LARGE SCALE GENOMIC DNA]</scope>
    <source>
        <strain evidence="1">18VIR149_ITA_2018</strain>
    </source>
</reference>
<organism evidence="1 2">
    <name type="scientific">Psittacine adenovirus 1</name>
    <dbReference type="NCBI Taxonomy" id="318592"/>
    <lineage>
        <taxon>Viruses</taxon>
        <taxon>Varidnaviria</taxon>
        <taxon>Bamfordvirae</taxon>
        <taxon>Preplasmiviricota</taxon>
        <taxon>Polisuviricotina</taxon>
        <taxon>Pharingeaviricetes</taxon>
        <taxon>Rowavirales</taxon>
        <taxon>Adenoviridae</taxon>
        <taxon>Aviadenovirus</taxon>
        <taxon>Aviadenovirus senegalense</taxon>
        <taxon>Psittacine aviadenovirus C</taxon>
    </lineage>
</organism>
<keyword evidence="2" id="KW-1185">Reference proteome</keyword>
<dbReference type="GeneID" id="80528076"/>
<dbReference type="KEGG" id="vg:80528076"/>
<name>A0A2Z5E053_9ADEN</name>
<dbReference type="Proteomes" id="UP000319520">
    <property type="component" value="Segment"/>
</dbReference>
<evidence type="ECO:0000313" key="2">
    <source>
        <dbReference type="Proteomes" id="UP000319520"/>
    </source>
</evidence>
<proteinExistence type="predicted"/>
<evidence type="ECO:0000313" key="1">
    <source>
        <dbReference type="EMBL" id="AXB73036.1"/>
    </source>
</evidence>
<dbReference type="EMBL" id="MH580295">
    <property type="protein sequence ID" value="AXB73036.1"/>
    <property type="molecule type" value="Genomic_DNA"/>
</dbReference>
<accession>A0A2Z5E053</accession>
<protein>
    <submittedName>
        <fullName evidence="1">E4 control protein</fullName>
    </submittedName>
</protein>
<sequence length="212" mass="24553">MHMFQTISVRLAAHLKREREHSHFVRIAPPLKEIPLSAVTTADTIPFFGGRRMFPFPFPTGTLVMAEHTDQPWRWPCTIRLWNFKYTFWVLRVECACHRPHSLQCRAHTVAITSLWRKILLENVPRKQSPIEPVIPLVSPKCRIPHCHWCRSTHLLLLLDEFMLWTGASLRMLAPDAVAICTPSASASHWVLFCLSPYRVPTPDYPFAIRLV</sequence>